<keyword evidence="1" id="KW-0472">Membrane</keyword>
<feature type="transmembrane region" description="Helical" evidence="1">
    <location>
        <begin position="35"/>
        <end position="51"/>
    </location>
</feature>
<reference evidence="3" key="2">
    <citation type="submission" date="2020-05" db="EMBL/GenBank/DDBJ databases">
        <title>Complete genome sequence of Bradyrhizobium diazoefficiens XF8 isolated from soybean nodule.</title>
        <authorList>
            <person name="Noda R."/>
            <person name="Kakizaki K."/>
            <person name="Minamisawa K."/>
        </authorList>
    </citation>
    <scope>NUCLEOTIDE SEQUENCE</scope>
    <source>
        <strain evidence="3">XF8</strain>
    </source>
</reference>
<sequence length="301" mass="31795">MELKLLGAGAFGLIIGWYLYYINRYRKGDVQISDITTVIGTIGGAAVLKLFDSGTDMFGAYGIGLAAGFFLYFLVLIILVGVSENFDADWFLDGRRRNPGPDYGYGQDARPTGAPMALPPQPAFHGQNPGQVQNFYLAPDAAAPAAKIPLPVLAALNPNAQKVIDTCKSAWPAKKDACNFFAIEVASQLHITLTGTADQIVDQIKGSGWTSIANGPAARSAAMQGKFVIAGIKSGDFTEPRDEGHVAVVVAGDLNPGGWAPSGYWGSTAPDIASKGGSGAPISQCFRAEDKDKIVYASRDF</sequence>
<organism evidence="3">
    <name type="scientific">Bradyrhizobium diazoefficiens</name>
    <dbReference type="NCBI Taxonomy" id="1355477"/>
    <lineage>
        <taxon>Bacteria</taxon>
        <taxon>Pseudomonadati</taxon>
        <taxon>Pseudomonadota</taxon>
        <taxon>Alphaproteobacteria</taxon>
        <taxon>Hyphomicrobiales</taxon>
        <taxon>Nitrobacteraceae</taxon>
        <taxon>Bradyrhizobium</taxon>
    </lineage>
</organism>
<evidence type="ECO:0000313" key="3">
    <source>
        <dbReference type="EMBL" id="BCE71276.1"/>
    </source>
</evidence>
<dbReference type="AlphaFoldDB" id="A0A810B4D0"/>
<dbReference type="EMBL" id="AP023097">
    <property type="protein sequence ID" value="BCE71276.1"/>
    <property type="molecule type" value="Genomic_DNA"/>
</dbReference>
<feature type="transmembrane region" description="Helical" evidence="1">
    <location>
        <begin position="6"/>
        <end position="23"/>
    </location>
</feature>
<evidence type="ECO:0000256" key="1">
    <source>
        <dbReference type="SAM" id="Phobius"/>
    </source>
</evidence>
<proteinExistence type="predicted"/>
<dbReference type="EMBL" id="AP023092">
    <property type="protein sequence ID" value="BCE27591.1"/>
    <property type="molecule type" value="Genomic_DNA"/>
</dbReference>
<keyword evidence="1" id="KW-0812">Transmembrane</keyword>
<reference evidence="2" key="1">
    <citation type="submission" date="2020-05" db="EMBL/GenBank/DDBJ databases">
        <title>Complete genome sequence of Bradyrhizobium diazoefficiens XF2 isolated from soybean nodule.</title>
        <authorList>
            <person name="Noda R."/>
            <person name="Kakizaki K."/>
            <person name="Minamisawa K."/>
        </authorList>
    </citation>
    <scope>NUCLEOTIDE SEQUENCE</scope>
    <source>
        <strain evidence="2">XF2</strain>
    </source>
</reference>
<keyword evidence="1" id="KW-1133">Transmembrane helix</keyword>
<accession>A0A810B4D0</accession>
<dbReference type="Gene3D" id="3.90.1720.10">
    <property type="entry name" value="endopeptidase domain like (from Nostoc punctiforme)"/>
    <property type="match status" value="1"/>
</dbReference>
<name>A0A810B4D0_9BRAD</name>
<dbReference type="RefSeq" id="WP_210268993.1">
    <property type="nucleotide sequence ID" value="NZ_CP029603.2"/>
</dbReference>
<evidence type="ECO:0000313" key="2">
    <source>
        <dbReference type="EMBL" id="BCE27591.1"/>
    </source>
</evidence>
<protein>
    <submittedName>
        <fullName evidence="3">Uncharacterized protein</fullName>
    </submittedName>
</protein>
<feature type="transmembrane region" description="Helical" evidence="1">
    <location>
        <begin position="57"/>
        <end position="82"/>
    </location>
</feature>
<gene>
    <name evidence="2" type="ORF">XF2B_13600</name>
    <name evidence="3" type="ORF">XF8B_13870</name>
</gene>